<keyword evidence="2" id="KW-0812">Transmembrane</keyword>
<accession>A0ABS3CJN6</accession>
<evidence type="ECO:0000256" key="2">
    <source>
        <dbReference type="SAM" id="Phobius"/>
    </source>
</evidence>
<evidence type="ECO:0000256" key="1">
    <source>
        <dbReference type="SAM" id="MobiDB-lite"/>
    </source>
</evidence>
<comment type="caution">
    <text evidence="3">The sequence shown here is derived from an EMBL/GenBank/DDBJ whole genome shotgun (WGS) entry which is preliminary data.</text>
</comment>
<organism evidence="3 4">
    <name type="scientific">Algoriphagus pacificus</name>
    <dbReference type="NCBI Taxonomy" id="2811234"/>
    <lineage>
        <taxon>Bacteria</taxon>
        <taxon>Pseudomonadati</taxon>
        <taxon>Bacteroidota</taxon>
        <taxon>Cytophagia</taxon>
        <taxon>Cytophagales</taxon>
        <taxon>Cyclobacteriaceae</taxon>
        <taxon>Algoriphagus</taxon>
    </lineage>
</organism>
<feature type="region of interest" description="Disordered" evidence="1">
    <location>
        <begin position="90"/>
        <end position="175"/>
    </location>
</feature>
<proteinExistence type="predicted"/>
<reference evidence="3 4" key="1">
    <citation type="submission" date="2021-03" db="EMBL/GenBank/DDBJ databases">
        <title>novel species isolated from a fishpond in China.</title>
        <authorList>
            <person name="Lu H."/>
            <person name="Cai Z."/>
        </authorList>
    </citation>
    <scope>NUCLEOTIDE SEQUENCE [LARGE SCALE GENOMIC DNA]</scope>
    <source>
        <strain evidence="3 4">YJ13C</strain>
    </source>
</reference>
<gene>
    <name evidence="3" type="ORF">J0A69_17785</name>
</gene>
<sequence>MNMKEDKSDNWIASSLKKHLEEGKLPYEIGAWENFQKIRKARKRRTLYYWTGAVAASLALLFTLSQVFLVQNDLSDDRKDVPVLANAGDQASELGLQESVKEEQKSEVQAPSELPQEQKAKVKEPASQSGFLAESTNPAKEKSNTVSNTSRKPEIKAAEETNPSIETVEKQTQTALKTEEKTVAVISPEVEKKQAEKPVNSSSLIASGENPSKTIMLDKNQANKTENDKAEKLAEVVPTATVSEEDFPEIPKEETRVYLGMGVSPGFATMQQNNNTTTASSLGVGMSLNVDLPGKLTLGSGFGLNYLNQQNKSQMAVTVAGYRTSQVDKLDIQQVQLEMPLYFKYPITRNEAISVQAGFSNVYALNQNTEQVTTVNEQVVVSNSSSFDAMNSSSFALQSNAVSRTQELNNPNSKFYPFATVNFGVNIRVHESKSVNYMVMPFYNHQLQTVSGFGDKFGMFGASLKLNFGGSDR</sequence>
<dbReference type="Proteomes" id="UP000664480">
    <property type="component" value="Unassembled WGS sequence"/>
</dbReference>
<keyword evidence="4" id="KW-1185">Reference proteome</keyword>
<evidence type="ECO:0000313" key="3">
    <source>
        <dbReference type="EMBL" id="MBN7817295.1"/>
    </source>
</evidence>
<protein>
    <recommendedName>
        <fullName evidence="5">Outer membrane protein beta-barrel domain-containing protein</fullName>
    </recommendedName>
</protein>
<evidence type="ECO:0000313" key="4">
    <source>
        <dbReference type="Proteomes" id="UP000664480"/>
    </source>
</evidence>
<feature type="compositionally biased region" description="Polar residues" evidence="1">
    <location>
        <begin position="161"/>
        <end position="175"/>
    </location>
</feature>
<keyword evidence="2" id="KW-0472">Membrane</keyword>
<evidence type="ECO:0008006" key="5">
    <source>
        <dbReference type="Google" id="ProtNLM"/>
    </source>
</evidence>
<dbReference type="EMBL" id="JAFKCU010000005">
    <property type="protein sequence ID" value="MBN7817295.1"/>
    <property type="molecule type" value="Genomic_DNA"/>
</dbReference>
<name>A0ABS3CJN6_9BACT</name>
<feature type="transmembrane region" description="Helical" evidence="2">
    <location>
        <begin position="47"/>
        <end position="69"/>
    </location>
</feature>
<dbReference type="RefSeq" id="WP_206587970.1">
    <property type="nucleotide sequence ID" value="NZ_JAFKCU010000005.1"/>
</dbReference>
<feature type="compositionally biased region" description="Polar residues" evidence="1">
    <location>
        <begin position="126"/>
        <end position="150"/>
    </location>
</feature>
<keyword evidence="2" id="KW-1133">Transmembrane helix</keyword>